<dbReference type="AlphaFoldDB" id="A0A497EN11"/>
<dbReference type="Gene3D" id="3.30.565.10">
    <property type="entry name" value="Histidine kinase-like ATPase, C-terminal domain"/>
    <property type="match status" value="1"/>
</dbReference>
<gene>
    <name evidence="2" type="ORF">DRJ31_06945</name>
</gene>
<evidence type="ECO:0000313" key="2">
    <source>
        <dbReference type="EMBL" id="RLE48586.1"/>
    </source>
</evidence>
<feature type="non-terminal residue" evidence="2">
    <location>
        <position position="187"/>
    </location>
</feature>
<comment type="caution">
    <text evidence="2">The sequence shown here is derived from an EMBL/GenBank/DDBJ whole genome shotgun (WGS) entry which is preliminary data.</text>
</comment>
<feature type="domain" description="Sacsin/Nov" evidence="1">
    <location>
        <begin position="46"/>
        <end position="132"/>
    </location>
</feature>
<dbReference type="SUPFAM" id="SSF55874">
    <property type="entry name" value="ATPase domain of HSP90 chaperone/DNA topoisomerase II/histidine kinase"/>
    <property type="match status" value="1"/>
</dbReference>
<dbReference type="PANTHER" id="PTHR32387:SF0">
    <property type="entry name" value="PROTEIN NO VEIN"/>
    <property type="match status" value="1"/>
</dbReference>
<reference evidence="2 3" key="1">
    <citation type="submission" date="2018-06" db="EMBL/GenBank/DDBJ databases">
        <title>Extensive metabolic versatility and redundancy in microbially diverse, dynamic hydrothermal sediments.</title>
        <authorList>
            <person name="Dombrowski N."/>
            <person name="Teske A."/>
            <person name="Baker B.J."/>
        </authorList>
    </citation>
    <scope>NUCLEOTIDE SEQUENCE [LARGE SCALE GENOMIC DNA]</scope>
    <source>
        <strain evidence="2">B66_G16</strain>
    </source>
</reference>
<evidence type="ECO:0000259" key="1">
    <source>
        <dbReference type="Pfam" id="PF25794"/>
    </source>
</evidence>
<sequence>MSITSEQEAYNHILEIQRDYTARKDRVLDSLAGAMWIVEKMFARAGHFILEFIQNAEDAKATKVKVVLKSRSLEIFNNGNPFSRDDVEAICSIGRSRKDPREYVGYLGVGFKAVFLVSSKPHIYSKPYRFKFDRNFWPDSRLVPWQITPIWLDKVPDEYKEWNVVFYIPIDEKGYERIKNELERLAP</sequence>
<dbReference type="InterPro" id="IPR036890">
    <property type="entry name" value="HATPase_C_sf"/>
</dbReference>
<dbReference type="InterPro" id="IPR058210">
    <property type="entry name" value="SACS/Nov_dom"/>
</dbReference>
<dbReference type="PANTHER" id="PTHR32387">
    <property type="entry name" value="WU:FJ29H11"/>
    <property type="match status" value="1"/>
</dbReference>
<dbReference type="Pfam" id="PF25794">
    <property type="entry name" value="SACS"/>
    <property type="match status" value="1"/>
</dbReference>
<protein>
    <recommendedName>
        <fullName evidence="1">Sacsin/Nov domain-containing protein</fullName>
    </recommendedName>
</protein>
<organism evidence="2 3">
    <name type="scientific">Thermoproteota archaeon</name>
    <dbReference type="NCBI Taxonomy" id="2056631"/>
    <lineage>
        <taxon>Archaea</taxon>
        <taxon>Thermoproteota</taxon>
    </lineage>
</organism>
<name>A0A497EN11_9CREN</name>
<dbReference type="NCBIfam" id="NF047352">
    <property type="entry name" value="P_loop_sacsin"/>
    <property type="match status" value="1"/>
</dbReference>
<dbReference type="InterPro" id="IPR052957">
    <property type="entry name" value="Auxin_embryo_med"/>
</dbReference>
<accession>A0A497EN11</accession>
<proteinExistence type="predicted"/>
<dbReference type="Proteomes" id="UP000278475">
    <property type="component" value="Unassembled WGS sequence"/>
</dbReference>
<evidence type="ECO:0000313" key="3">
    <source>
        <dbReference type="Proteomes" id="UP000278475"/>
    </source>
</evidence>
<dbReference type="EMBL" id="QMQV01000067">
    <property type="protein sequence ID" value="RLE48586.1"/>
    <property type="molecule type" value="Genomic_DNA"/>
</dbReference>